<dbReference type="GO" id="GO:0005739">
    <property type="term" value="C:mitochondrion"/>
    <property type="evidence" value="ECO:0007669"/>
    <property type="project" value="TreeGrafter"/>
</dbReference>
<dbReference type="PANTHER" id="PTHR18895:SF74">
    <property type="entry name" value="MTRF1L RELEASE FACTOR GLUTAMINE METHYLTRANSFERASE"/>
    <property type="match status" value="1"/>
</dbReference>
<dbReference type="SUPFAM" id="SSF53335">
    <property type="entry name" value="S-adenosyl-L-methionine-dependent methyltransferases"/>
    <property type="match status" value="1"/>
</dbReference>
<evidence type="ECO:0000313" key="7">
    <source>
        <dbReference type="EMBL" id="OBA23646.1"/>
    </source>
</evidence>
<dbReference type="EMBL" id="LXTC01000001">
    <property type="protein sequence ID" value="OBA23646.1"/>
    <property type="molecule type" value="Genomic_DNA"/>
</dbReference>
<evidence type="ECO:0000256" key="2">
    <source>
        <dbReference type="ARBA" id="ARBA00022603"/>
    </source>
</evidence>
<dbReference type="Gene3D" id="1.10.8.10">
    <property type="entry name" value="DNA helicase RuvA subunit, C-terminal domain"/>
    <property type="match status" value="1"/>
</dbReference>
<dbReference type="GO" id="GO:0102559">
    <property type="term" value="F:peptide chain release factor N(5)-glutamine methyltransferase activity"/>
    <property type="evidence" value="ECO:0007669"/>
    <property type="project" value="UniProtKB-EC"/>
</dbReference>
<dbReference type="PANTHER" id="PTHR18895">
    <property type="entry name" value="HEMK METHYLTRANSFERASE"/>
    <property type="match status" value="1"/>
</dbReference>
<dbReference type="CDD" id="cd02440">
    <property type="entry name" value="AdoMet_MTases"/>
    <property type="match status" value="1"/>
</dbReference>
<comment type="catalytic activity">
    <reaction evidence="5">
        <text>L-glutaminyl-[peptide chain release factor] + S-adenosyl-L-methionine = N(5)-methyl-L-glutaminyl-[peptide chain release factor] + S-adenosyl-L-homocysteine + H(+)</text>
        <dbReference type="Rhea" id="RHEA:42896"/>
        <dbReference type="Rhea" id="RHEA-COMP:10271"/>
        <dbReference type="Rhea" id="RHEA-COMP:10272"/>
        <dbReference type="ChEBI" id="CHEBI:15378"/>
        <dbReference type="ChEBI" id="CHEBI:30011"/>
        <dbReference type="ChEBI" id="CHEBI:57856"/>
        <dbReference type="ChEBI" id="CHEBI:59789"/>
        <dbReference type="ChEBI" id="CHEBI:61891"/>
        <dbReference type="EC" id="2.1.1.297"/>
    </reaction>
</comment>
<protein>
    <recommendedName>
        <fullName evidence="1">peptide chain release factor N(5)-glutamine methyltransferase</fullName>
        <ecNumber evidence="1">2.1.1.297</ecNumber>
    </recommendedName>
</protein>
<dbReference type="STRING" id="869754.A0A1A0HI17"/>
<keyword evidence="3" id="KW-0808">Transferase</keyword>
<dbReference type="GeneID" id="30031541"/>
<evidence type="ECO:0000256" key="1">
    <source>
        <dbReference type="ARBA" id="ARBA00012771"/>
    </source>
</evidence>
<comment type="caution">
    <text evidence="7">The sequence shown here is derived from an EMBL/GenBank/DDBJ whole genome shotgun (WGS) entry which is preliminary data.</text>
</comment>
<dbReference type="InterPro" id="IPR050320">
    <property type="entry name" value="N5-glutamine_MTase"/>
</dbReference>
<accession>A0A1A0HI17</accession>
<dbReference type="RefSeq" id="XP_018714127.1">
    <property type="nucleotide sequence ID" value="XM_018858565.1"/>
</dbReference>
<dbReference type="InterPro" id="IPR007848">
    <property type="entry name" value="Small_mtfrase_dom"/>
</dbReference>
<organism evidence="7 8">
    <name type="scientific">Metschnikowia bicuspidata var. bicuspidata NRRL YB-4993</name>
    <dbReference type="NCBI Taxonomy" id="869754"/>
    <lineage>
        <taxon>Eukaryota</taxon>
        <taxon>Fungi</taxon>
        <taxon>Dikarya</taxon>
        <taxon>Ascomycota</taxon>
        <taxon>Saccharomycotina</taxon>
        <taxon>Pichiomycetes</taxon>
        <taxon>Metschnikowiaceae</taxon>
        <taxon>Metschnikowia</taxon>
    </lineage>
</organism>
<name>A0A1A0HI17_9ASCO</name>
<keyword evidence="8" id="KW-1185">Reference proteome</keyword>
<keyword evidence="4" id="KW-0949">S-adenosyl-L-methionine</keyword>
<evidence type="ECO:0000313" key="8">
    <source>
        <dbReference type="Proteomes" id="UP000092555"/>
    </source>
</evidence>
<dbReference type="InterPro" id="IPR004556">
    <property type="entry name" value="HemK-like"/>
</dbReference>
<dbReference type="AlphaFoldDB" id="A0A1A0HI17"/>
<dbReference type="OrthoDB" id="269872at2759"/>
<dbReference type="Proteomes" id="UP000092555">
    <property type="component" value="Unassembled WGS sequence"/>
</dbReference>
<dbReference type="EC" id="2.1.1.297" evidence="1"/>
<gene>
    <name evidence="7" type="ORF">METBIDRAFT_76629</name>
</gene>
<dbReference type="Pfam" id="PF05175">
    <property type="entry name" value="MTS"/>
    <property type="match status" value="1"/>
</dbReference>
<dbReference type="InterPro" id="IPR029063">
    <property type="entry name" value="SAM-dependent_MTases_sf"/>
</dbReference>
<sequence>MPRISRKTIREAFSFSPLLPPLLKATRTVELAKLELRWIQNELPKSKWAEAIARRSKLEPLQYILGSQPFGSLEILCQQNVLIPRWETEEWVTKTAEAYEVSSKSPISILDACTGSGCIPLLLKSLIPSAQVQAFDFSDAAIQLSLRNRKHSGIEVDFWKDDLFNFQALDRLPRVDLLTSNPPYIPENDYKKPLALNGPELSVRLYEPREALVGHLEFYEALIDKLILPLLSAGLIFELGYEDQVLRTAEKLPHDWLCGRYVDLANNLRCVVAWKRGSAMSFLRLLVNGGYIK</sequence>
<evidence type="ECO:0000256" key="5">
    <source>
        <dbReference type="ARBA" id="ARBA00048391"/>
    </source>
</evidence>
<dbReference type="GO" id="GO:0032259">
    <property type="term" value="P:methylation"/>
    <property type="evidence" value="ECO:0007669"/>
    <property type="project" value="UniProtKB-KW"/>
</dbReference>
<evidence type="ECO:0000256" key="4">
    <source>
        <dbReference type="ARBA" id="ARBA00022691"/>
    </source>
</evidence>
<feature type="domain" description="Methyltransferase small" evidence="6">
    <location>
        <begin position="108"/>
        <end position="188"/>
    </location>
</feature>
<evidence type="ECO:0000256" key="3">
    <source>
        <dbReference type="ARBA" id="ARBA00022679"/>
    </source>
</evidence>
<dbReference type="NCBIfam" id="TIGR00536">
    <property type="entry name" value="hemK_fam"/>
    <property type="match status" value="1"/>
</dbReference>
<dbReference type="GO" id="GO:0006451">
    <property type="term" value="P:translational readthrough"/>
    <property type="evidence" value="ECO:0007669"/>
    <property type="project" value="EnsemblFungi"/>
</dbReference>
<keyword evidence="2 7" id="KW-0489">Methyltransferase</keyword>
<reference evidence="7 8" key="1">
    <citation type="submission" date="2016-05" db="EMBL/GenBank/DDBJ databases">
        <title>Comparative genomics of biotechnologically important yeasts.</title>
        <authorList>
            <consortium name="DOE Joint Genome Institute"/>
            <person name="Riley R."/>
            <person name="Haridas S."/>
            <person name="Wolfe K.H."/>
            <person name="Lopes M.R."/>
            <person name="Hittinger C.T."/>
            <person name="Goker M."/>
            <person name="Salamov A."/>
            <person name="Wisecaver J."/>
            <person name="Long T.M."/>
            <person name="Aerts A.L."/>
            <person name="Barry K."/>
            <person name="Choi C."/>
            <person name="Clum A."/>
            <person name="Coughlan A.Y."/>
            <person name="Deshpande S."/>
            <person name="Douglass A.P."/>
            <person name="Hanson S.J."/>
            <person name="Klenk H.-P."/>
            <person name="LaButti K."/>
            <person name="Lapidus A."/>
            <person name="Lindquist E."/>
            <person name="Lipzen A."/>
            <person name="Meier-kolthoff J.P."/>
            <person name="Ohm R.A."/>
            <person name="Otillar R.P."/>
            <person name="Pangilinan J."/>
            <person name="Peng Y."/>
            <person name="Rokas A."/>
            <person name="Rosa C.A."/>
            <person name="Scheuner C."/>
            <person name="Sibirny A.A."/>
            <person name="Slot J.C."/>
            <person name="Stielow J.B."/>
            <person name="Sun H."/>
            <person name="Kurtzman C.P."/>
            <person name="Blackwell M."/>
            <person name="Grigoriev I.V."/>
            <person name="Jeffries T.W."/>
        </authorList>
    </citation>
    <scope>NUCLEOTIDE SEQUENCE [LARGE SCALE GENOMIC DNA]</scope>
    <source>
        <strain evidence="7 8">NRRL YB-4993</strain>
    </source>
</reference>
<dbReference type="Gene3D" id="3.40.50.150">
    <property type="entry name" value="Vaccinia Virus protein VP39"/>
    <property type="match status" value="1"/>
</dbReference>
<proteinExistence type="predicted"/>
<evidence type="ECO:0000259" key="6">
    <source>
        <dbReference type="Pfam" id="PF05175"/>
    </source>
</evidence>